<feature type="domain" description="HTH cro/C1-type" evidence="2">
    <location>
        <begin position="7"/>
        <end position="60"/>
    </location>
</feature>
<dbReference type="SUPFAM" id="SSF48452">
    <property type="entry name" value="TPR-like"/>
    <property type="match status" value="1"/>
</dbReference>
<proteinExistence type="predicted"/>
<dbReference type="Pfam" id="PF13424">
    <property type="entry name" value="TPR_12"/>
    <property type="match status" value="1"/>
</dbReference>
<dbReference type="EMBL" id="JARMAB010000007">
    <property type="protein sequence ID" value="MED1202646.1"/>
    <property type="molecule type" value="Genomic_DNA"/>
</dbReference>
<dbReference type="PROSITE" id="PS50005">
    <property type="entry name" value="TPR"/>
    <property type="match status" value="2"/>
</dbReference>
<dbReference type="InterPro" id="IPR010982">
    <property type="entry name" value="Lambda_DNA-bd_dom_sf"/>
</dbReference>
<dbReference type="CDD" id="cd00093">
    <property type="entry name" value="HTH_XRE"/>
    <property type="match status" value="1"/>
</dbReference>
<organism evidence="3 4">
    <name type="scientific">Heyndrickxia acidicola</name>
    <dbReference type="NCBI Taxonomy" id="209389"/>
    <lineage>
        <taxon>Bacteria</taxon>
        <taxon>Bacillati</taxon>
        <taxon>Bacillota</taxon>
        <taxon>Bacilli</taxon>
        <taxon>Bacillales</taxon>
        <taxon>Bacillaceae</taxon>
        <taxon>Heyndrickxia</taxon>
    </lineage>
</organism>
<accession>A0ABU6MDA1</accession>
<evidence type="ECO:0000256" key="1">
    <source>
        <dbReference type="PROSITE-ProRule" id="PRU00339"/>
    </source>
</evidence>
<name>A0ABU6MDA1_9BACI</name>
<evidence type="ECO:0000313" key="3">
    <source>
        <dbReference type="EMBL" id="MED1202646.1"/>
    </source>
</evidence>
<dbReference type="Pfam" id="PF13181">
    <property type="entry name" value="TPR_8"/>
    <property type="match status" value="1"/>
</dbReference>
<evidence type="ECO:0000259" key="2">
    <source>
        <dbReference type="PROSITE" id="PS50943"/>
    </source>
</evidence>
<dbReference type="SMART" id="SM00028">
    <property type="entry name" value="TPR"/>
    <property type="match status" value="4"/>
</dbReference>
<dbReference type="Proteomes" id="UP001341444">
    <property type="component" value="Unassembled WGS sequence"/>
</dbReference>
<feature type="repeat" description="TPR" evidence="1">
    <location>
        <begin position="226"/>
        <end position="259"/>
    </location>
</feature>
<keyword evidence="4" id="KW-1185">Reference proteome</keyword>
<dbReference type="InterPro" id="IPR011990">
    <property type="entry name" value="TPR-like_helical_dom_sf"/>
</dbReference>
<dbReference type="SUPFAM" id="SSF47413">
    <property type="entry name" value="lambda repressor-like DNA-binding domains"/>
    <property type="match status" value="1"/>
</dbReference>
<dbReference type="InterPro" id="IPR001387">
    <property type="entry name" value="Cro/C1-type_HTH"/>
</dbReference>
<keyword evidence="1" id="KW-0802">TPR repeat</keyword>
<dbReference type="Gene3D" id="1.25.40.10">
    <property type="entry name" value="Tetratricopeptide repeat domain"/>
    <property type="match status" value="1"/>
</dbReference>
<dbReference type="SMART" id="SM00530">
    <property type="entry name" value="HTH_XRE"/>
    <property type="match status" value="1"/>
</dbReference>
<dbReference type="RefSeq" id="WP_066267132.1">
    <property type="nucleotide sequence ID" value="NZ_JARMAB010000007.1"/>
</dbReference>
<evidence type="ECO:0000313" key="4">
    <source>
        <dbReference type="Proteomes" id="UP001341444"/>
    </source>
</evidence>
<sequence>MNIGSIIKMNRLKQNLKQEDLAEGIISTSYLSKIENGKIEPNDEVIKLLCMRLDIEINRQIDEETRELCYNWFHILLTSFKPSILKQEYQRMSELTNTIPDLELQILLKIHVIRYFLKIGETNSSLEQINQLKEISTTFSGKQKYYWFKFNGNYHSITEEDSKALQFYTMAEDLIAKNDLPDEEIADLQYVLGVTYSKLRLTSEAQSYANKALDFYRQIYNFSRCAECHLILGISYRRIQNYDKAIKNYQLAKQLAEHDDTTEIIQLTHLNLGYLYYAQGKTDQAIKYLDMIVEEKESSLENRLLALTAIVEEYYKANNYEEAKRRIEEGLGLITEENKERYLLFYYEIYTYRHLTERNLEKFEEMMVHEFIPYLEEQKDYARLTNYATLLANYYEDLHKYKTATKYYKLVNFSYKQINQI</sequence>
<dbReference type="Gene3D" id="1.10.260.40">
    <property type="entry name" value="lambda repressor-like DNA-binding domains"/>
    <property type="match status" value="1"/>
</dbReference>
<feature type="repeat" description="TPR" evidence="1">
    <location>
        <begin position="266"/>
        <end position="299"/>
    </location>
</feature>
<dbReference type="PROSITE" id="PS50943">
    <property type="entry name" value="HTH_CROC1"/>
    <property type="match status" value="1"/>
</dbReference>
<dbReference type="Pfam" id="PF01381">
    <property type="entry name" value="HTH_3"/>
    <property type="match status" value="1"/>
</dbReference>
<reference evidence="3 4" key="1">
    <citation type="submission" date="2023-03" db="EMBL/GenBank/DDBJ databases">
        <title>Bacillus Genome Sequencing.</title>
        <authorList>
            <person name="Dunlap C."/>
        </authorList>
    </citation>
    <scope>NUCLEOTIDE SEQUENCE [LARGE SCALE GENOMIC DNA]</scope>
    <source>
        <strain evidence="3 4">B-23453</strain>
    </source>
</reference>
<dbReference type="InterPro" id="IPR019734">
    <property type="entry name" value="TPR_rpt"/>
</dbReference>
<protein>
    <submittedName>
        <fullName evidence="3">Helix-turn-helix transcriptional regulator</fullName>
    </submittedName>
</protein>
<gene>
    <name evidence="3" type="ORF">P4T90_06005</name>
</gene>
<comment type="caution">
    <text evidence="3">The sequence shown here is derived from an EMBL/GenBank/DDBJ whole genome shotgun (WGS) entry which is preliminary data.</text>
</comment>